<feature type="compositionally biased region" description="Basic and acidic residues" evidence="1">
    <location>
        <begin position="1"/>
        <end position="12"/>
    </location>
</feature>
<feature type="compositionally biased region" description="Basic residues" evidence="1">
    <location>
        <begin position="13"/>
        <end position="22"/>
    </location>
</feature>
<sequence length="90" mass="10645">MYRSLWWHEKSKERRQHTRKTPRSPAAGRQRSQAPSRATLTVVRAATQLGLPEDPEFTRHLCLTTDVCPYSWQWVEGNMLRAIVRWSLLR</sequence>
<name>A0A8J5K4D8_HOMAM</name>
<comment type="caution">
    <text evidence="2">The sequence shown here is derived from an EMBL/GenBank/DDBJ whole genome shotgun (WGS) entry which is preliminary data.</text>
</comment>
<feature type="region of interest" description="Disordered" evidence="1">
    <location>
        <begin position="1"/>
        <end position="38"/>
    </location>
</feature>
<reference evidence="2" key="1">
    <citation type="journal article" date="2021" name="Sci. Adv.">
        <title>The American lobster genome reveals insights on longevity, neural, and immune adaptations.</title>
        <authorList>
            <person name="Polinski J.M."/>
            <person name="Zimin A.V."/>
            <person name="Clark K.F."/>
            <person name="Kohn A.B."/>
            <person name="Sadowski N."/>
            <person name="Timp W."/>
            <person name="Ptitsyn A."/>
            <person name="Khanna P."/>
            <person name="Romanova D.Y."/>
            <person name="Williams P."/>
            <person name="Greenwood S.J."/>
            <person name="Moroz L.L."/>
            <person name="Walt D.R."/>
            <person name="Bodnar A.G."/>
        </authorList>
    </citation>
    <scope>NUCLEOTIDE SEQUENCE</scope>
    <source>
        <strain evidence="2">GMGI-L3</strain>
    </source>
</reference>
<evidence type="ECO:0000313" key="3">
    <source>
        <dbReference type="Proteomes" id="UP000747542"/>
    </source>
</evidence>
<accession>A0A8J5K4D8</accession>
<evidence type="ECO:0000313" key="2">
    <source>
        <dbReference type="EMBL" id="KAG7166870.1"/>
    </source>
</evidence>
<evidence type="ECO:0000256" key="1">
    <source>
        <dbReference type="SAM" id="MobiDB-lite"/>
    </source>
</evidence>
<dbReference type="AlphaFoldDB" id="A0A8J5K4D8"/>
<dbReference type="EMBL" id="JAHLQT010022185">
    <property type="protein sequence ID" value="KAG7166870.1"/>
    <property type="molecule type" value="Genomic_DNA"/>
</dbReference>
<organism evidence="2 3">
    <name type="scientific">Homarus americanus</name>
    <name type="common">American lobster</name>
    <dbReference type="NCBI Taxonomy" id="6706"/>
    <lineage>
        <taxon>Eukaryota</taxon>
        <taxon>Metazoa</taxon>
        <taxon>Ecdysozoa</taxon>
        <taxon>Arthropoda</taxon>
        <taxon>Crustacea</taxon>
        <taxon>Multicrustacea</taxon>
        <taxon>Malacostraca</taxon>
        <taxon>Eumalacostraca</taxon>
        <taxon>Eucarida</taxon>
        <taxon>Decapoda</taxon>
        <taxon>Pleocyemata</taxon>
        <taxon>Astacidea</taxon>
        <taxon>Nephropoidea</taxon>
        <taxon>Nephropidae</taxon>
        <taxon>Homarus</taxon>
    </lineage>
</organism>
<keyword evidence="3" id="KW-1185">Reference proteome</keyword>
<gene>
    <name evidence="2" type="ORF">Hamer_G010546</name>
</gene>
<proteinExistence type="predicted"/>
<dbReference type="Proteomes" id="UP000747542">
    <property type="component" value="Unassembled WGS sequence"/>
</dbReference>
<protein>
    <submittedName>
        <fullName evidence="2">Uncharacterized protein</fullName>
    </submittedName>
</protein>